<protein>
    <submittedName>
        <fullName evidence="2">Sugar phosphate nucleotidyltransferase</fullName>
    </submittedName>
</protein>
<accession>A0ABW7ULM8</accession>
<name>A0ABW7ULM8_9ACTN</name>
<evidence type="ECO:0000313" key="3">
    <source>
        <dbReference type="Proteomes" id="UP001611548"/>
    </source>
</evidence>
<dbReference type="Pfam" id="PF00483">
    <property type="entry name" value="NTP_transferase"/>
    <property type="match status" value="1"/>
</dbReference>
<comment type="caution">
    <text evidence="2">The sequence shown here is derived from an EMBL/GenBank/DDBJ whole genome shotgun (WGS) entry which is preliminary data.</text>
</comment>
<dbReference type="EMBL" id="JBIRWE010000001">
    <property type="protein sequence ID" value="MFI1962655.1"/>
    <property type="molecule type" value="Genomic_DNA"/>
</dbReference>
<dbReference type="InterPro" id="IPR005835">
    <property type="entry name" value="NTP_transferase_dom"/>
</dbReference>
<dbReference type="InterPro" id="IPR013446">
    <property type="entry name" value="G1P_cyt_trans-like"/>
</dbReference>
<dbReference type="PANTHER" id="PTHR47183:SF3">
    <property type="entry name" value="TRANSFERASE"/>
    <property type="match status" value="1"/>
</dbReference>
<dbReference type="Proteomes" id="UP001611548">
    <property type="component" value="Unassembled WGS sequence"/>
</dbReference>
<keyword evidence="3" id="KW-1185">Reference proteome</keyword>
<dbReference type="SUPFAM" id="SSF53448">
    <property type="entry name" value="Nucleotide-diphospho-sugar transferases"/>
    <property type="match status" value="1"/>
</dbReference>
<sequence length="258" mass="28109">MGRRTWPPVVLLCGGLGLRQRTDGDDLPKPLRPLPDGRALLLHVLDYYRAFGVTEFVLCVGYGADGIEKTLLEEYAVRPEGVEAGAGWHRFTAGDACFTLVDSGPQAEKCVRLLEAQEHVGDRGFLLGYADVLSDFDLGALVALHEAAGGVVTVTTTRVRSRYGELTVGQGALVTGFAEKPARPELISAGYFMCSPELFRFLDADQELEGHVLPRLVDRAAVHAVAHDGLWLPFDTYKDFIDAEALIAREGCPWLTPV</sequence>
<gene>
    <name evidence="2" type="ORF">ACH429_00675</name>
</gene>
<feature type="domain" description="Nucleotidyl transferase" evidence="1">
    <location>
        <begin position="10"/>
        <end position="248"/>
    </location>
</feature>
<evidence type="ECO:0000259" key="1">
    <source>
        <dbReference type="Pfam" id="PF00483"/>
    </source>
</evidence>
<dbReference type="InterPro" id="IPR029044">
    <property type="entry name" value="Nucleotide-diphossugar_trans"/>
</dbReference>
<reference evidence="2 3" key="1">
    <citation type="submission" date="2024-10" db="EMBL/GenBank/DDBJ databases">
        <title>The Natural Products Discovery Center: Release of the First 8490 Sequenced Strains for Exploring Actinobacteria Biosynthetic Diversity.</title>
        <authorList>
            <person name="Kalkreuter E."/>
            <person name="Kautsar S.A."/>
            <person name="Yang D."/>
            <person name="Bader C.D."/>
            <person name="Teijaro C.N."/>
            <person name="Fluegel L."/>
            <person name="Davis C.M."/>
            <person name="Simpson J.R."/>
            <person name="Lauterbach L."/>
            <person name="Steele A.D."/>
            <person name="Gui C."/>
            <person name="Meng S."/>
            <person name="Li G."/>
            <person name="Viehrig K."/>
            <person name="Ye F."/>
            <person name="Su P."/>
            <person name="Kiefer A.F."/>
            <person name="Nichols A."/>
            <person name="Cepeda A.J."/>
            <person name="Yan W."/>
            <person name="Fan B."/>
            <person name="Jiang Y."/>
            <person name="Adhikari A."/>
            <person name="Zheng C.-J."/>
            <person name="Schuster L."/>
            <person name="Cowan T.M."/>
            <person name="Smanski M.J."/>
            <person name="Chevrette M.G."/>
            <person name="De Carvalho L.P.S."/>
            <person name="Shen B."/>
        </authorList>
    </citation>
    <scope>NUCLEOTIDE SEQUENCE [LARGE SCALE GENOMIC DNA]</scope>
    <source>
        <strain evidence="2 3">NPDC020327</strain>
    </source>
</reference>
<dbReference type="RefSeq" id="WP_157859048.1">
    <property type="nucleotide sequence ID" value="NZ_JBIRWE010000001.1"/>
</dbReference>
<dbReference type="Gene3D" id="3.90.550.10">
    <property type="entry name" value="Spore Coat Polysaccharide Biosynthesis Protein SpsA, Chain A"/>
    <property type="match status" value="1"/>
</dbReference>
<proteinExistence type="predicted"/>
<organism evidence="2 3">
    <name type="scientific">Streptomyces pathocidini</name>
    <dbReference type="NCBI Taxonomy" id="1650571"/>
    <lineage>
        <taxon>Bacteria</taxon>
        <taxon>Bacillati</taxon>
        <taxon>Actinomycetota</taxon>
        <taxon>Actinomycetes</taxon>
        <taxon>Kitasatosporales</taxon>
        <taxon>Streptomycetaceae</taxon>
        <taxon>Streptomyces</taxon>
    </lineage>
</organism>
<dbReference type="PANTHER" id="PTHR47183">
    <property type="entry name" value="GLUCOSE-1-PHOSPHATE CYTIDYLYLTRANSFERASE-RELATED"/>
    <property type="match status" value="1"/>
</dbReference>
<evidence type="ECO:0000313" key="2">
    <source>
        <dbReference type="EMBL" id="MFI1962655.1"/>
    </source>
</evidence>